<name>B4JR38_DROGR</name>
<dbReference type="InterPro" id="IPR013780">
    <property type="entry name" value="Glyco_hydro_b"/>
</dbReference>
<dbReference type="PANTHER" id="PTHR10357">
    <property type="entry name" value="ALPHA-AMYLASE FAMILY MEMBER"/>
    <property type="match status" value="1"/>
</dbReference>
<sequence>MTLQWNLVAGLLWFLSLGSAHKDHHQQQDNENWWRHEVFYQIYPRSFKDSNGDGIGDLNGITSRLEYFVDTGITSIWLSPIFKSPMADFGYDISDYRDIQREYGTLSDFDAMIAKANQLGIKVILDFVPNHSSDEHPWFIKSAKREAGYEEFYVWKDAKVNNDGIRGPPNNWVSVFSGSAWEWHEGRQQYYLRQFTKKQPDLNYRNPAVLQAMDEILLYWLQKGVSGFRVDAVNYVYEDEQLRDEPVSGTTTDDSSVDYLKHIYTRNQPENYALIQHWRQLLDKYAAENSVPARVMMTEAYADLSQLMEFYEDANGVQGSNFPFNFDFITELNADSLAQDFVFYIQRWLTYMPPGHSANWVLGNHDNPRVASRFGVKTVDAMNMISMTLPGIGITYYGEELGMQDYRDISFADTVDQPACDAGPDNYKWISRDPERTPMQWNDEENAGFSTAAQTWLPVHPNYPELNLNAQQEAIRSHYKVYQSLLKLRKSRVLQDGTFAAQAFNRGVFSFKRELKGQPTILTIVNVSNRYQRVDVSDFIDMPNHLTILVVSVFSQYRVGERLKTTEVKLSPYEGLVIQLKPRK</sequence>
<evidence type="ECO:0000256" key="1">
    <source>
        <dbReference type="ARBA" id="ARBA00001657"/>
    </source>
</evidence>
<evidence type="ECO:0000256" key="7">
    <source>
        <dbReference type="SAM" id="SignalP"/>
    </source>
</evidence>
<dbReference type="GeneID" id="6566664"/>
<accession>B4JR38</accession>
<dbReference type="InParanoid" id="B4JR38"/>
<dbReference type="SMR" id="B4JR38"/>
<feature type="chain" id="PRO_5002809346" description="alpha-glucosidase" evidence="7">
    <location>
        <begin position="21"/>
        <end position="584"/>
    </location>
</feature>
<reference evidence="9 10" key="1">
    <citation type="journal article" date="2007" name="Nature">
        <title>Evolution of genes and genomes on the Drosophila phylogeny.</title>
        <authorList>
            <consortium name="Drosophila 12 Genomes Consortium"/>
            <person name="Clark A.G."/>
            <person name="Eisen M.B."/>
            <person name="Smith D.R."/>
            <person name="Bergman C.M."/>
            <person name="Oliver B."/>
            <person name="Markow T.A."/>
            <person name="Kaufman T.C."/>
            <person name="Kellis M."/>
            <person name="Gelbart W."/>
            <person name="Iyer V.N."/>
            <person name="Pollard D.A."/>
            <person name="Sackton T.B."/>
            <person name="Larracuente A.M."/>
            <person name="Singh N.D."/>
            <person name="Abad J.P."/>
            <person name="Abt D.N."/>
            <person name="Adryan B."/>
            <person name="Aguade M."/>
            <person name="Akashi H."/>
            <person name="Anderson W.W."/>
            <person name="Aquadro C.F."/>
            <person name="Ardell D.H."/>
            <person name="Arguello R."/>
            <person name="Artieri C.G."/>
            <person name="Barbash D.A."/>
            <person name="Barker D."/>
            <person name="Barsanti P."/>
            <person name="Batterham P."/>
            <person name="Batzoglou S."/>
            <person name="Begun D."/>
            <person name="Bhutkar A."/>
            <person name="Blanco E."/>
            <person name="Bosak S.A."/>
            <person name="Bradley R.K."/>
            <person name="Brand A.D."/>
            <person name="Brent M.R."/>
            <person name="Brooks A.N."/>
            <person name="Brown R.H."/>
            <person name="Butlin R.K."/>
            <person name="Caggese C."/>
            <person name="Calvi B.R."/>
            <person name="Bernardo de Carvalho A."/>
            <person name="Caspi A."/>
            <person name="Castrezana S."/>
            <person name="Celniker S.E."/>
            <person name="Chang J.L."/>
            <person name="Chapple C."/>
            <person name="Chatterji S."/>
            <person name="Chinwalla A."/>
            <person name="Civetta A."/>
            <person name="Clifton S.W."/>
            <person name="Comeron J.M."/>
            <person name="Costello J.C."/>
            <person name="Coyne J.A."/>
            <person name="Daub J."/>
            <person name="David R.G."/>
            <person name="Delcher A.L."/>
            <person name="Delehaunty K."/>
            <person name="Do C.B."/>
            <person name="Ebling H."/>
            <person name="Edwards K."/>
            <person name="Eickbush T."/>
            <person name="Evans J.D."/>
            <person name="Filipski A."/>
            <person name="Findeiss S."/>
            <person name="Freyhult E."/>
            <person name="Fulton L."/>
            <person name="Fulton R."/>
            <person name="Garcia A.C."/>
            <person name="Gardiner A."/>
            <person name="Garfield D.A."/>
            <person name="Garvin B.E."/>
            <person name="Gibson G."/>
            <person name="Gilbert D."/>
            <person name="Gnerre S."/>
            <person name="Godfrey J."/>
            <person name="Good R."/>
            <person name="Gotea V."/>
            <person name="Gravely B."/>
            <person name="Greenberg A.J."/>
            <person name="Griffiths-Jones S."/>
            <person name="Gross S."/>
            <person name="Guigo R."/>
            <person name="Gustafson E.A."/>
            <person name="Haerty W."/>
            <person name="Hahn M.W."/>
            <person name="Halligan D.L."/>
            <person name="Halpern A.L."/>
            <person name="Halter G.M."/>
            <person name="Han M.V."/>
            <person name="Heger A."/>
            <person name="Hillier L."/>
            <person name="Hinrichs A.S."/>
            <person name="Holmes I."/>
            <person name="Hoskins R.A."/>
            <person name="Hubisz M.J."/>
            <person name="Hultmark D."/>
            <person name="Huntley M.A."/>
            <person name="Jaffe D.B."/>
            <person name="Jagadeeshan S."/>
            <person name="Jeck W.R."/>
            <person name="Johnson J."/>
            <person name="Jones C.D."/>
            <person name="Jordan W.C."/>
            <person name="Karpen G.H."/>
            <person name="Kataoka E."/>
            <person name="Keightley P.D."/>
            <person name="Kheradpour P."/>
            <person name="Kirkness E.F."/>
            <person name="Koerich L.B."/>
            <person name="Kristiansen K."/>
            <person name="Kudrna D."/>
            <person name="Kulathinal R.J."/>
            <person name="Kumar S."/>
            <person name="Kwok R."/>
            <person name="Lander E."/>
            <person name="Langley C.H."/>
            <person name="Lapoint R."/>
            <person name="Lazzaro B.P."/>
            <person name="Lee S.J."/>
            <person name="Levesque L."/>
            <person name="Li R."/>
            <person name="Lin C.F."/>
            <person name="Lin M.F."/>
            <person name="Lindblad-Toh K."/>
            <person name="Llopart A."/>
            <person name="Long M."/>
            <person name="Low L."/>
            <person name="Lozovsky E."/>
            <person name="Lu J."/>
            <person name="Luo M."/>
            <person name="Machado C.A."/>
            <person name="Makalowski W."/>
            <person name="Marzo M."/>
            <person name="Matsuda M."/>
            <person name="Matzkin L."/>
            <person name="McAllister B."/>
            <person name="McBride C.S."/>
            <person name="McKernan B."/>
            <person name="McKernan K."/>
            <person name="Mendez-Lago M."/>
            <person name="Minx P."/>
            <person name="Mollenhauer M.U."/>
            <person name="Montooth K."/>
            <person name="Mount S.M."/>
            <person name="Mu X."/>
            <person name="Myers E."/>
            <person name="Negre B."/>
            <person name="Newfeld S."/>
            <person name="Nielsen R."/>
            <person name="Noor M.A."/>
            <person name="O'Grady P."/>
            <person name="Pachter L."/>
            <person name="Papaceit M."/>
            <person name="Parisi M.J."/>
            <person name="Parisi M."/>
            <person name="Parts L."/>
            <person name="Pedersen J.S."/>
            <person name="Pesole G."/>
            <person name="Phillippy A.M."/>
            <person name="Ponting C.P."/>
            <person name="Pop M."/>
            <person name="Porcelli D."/>
            <person name="Powell J.R."/>
            <person name="Prohaska S."/>
            <person name="Pruitt K."/>
            <person name="Puig M."/>
            <person name="Quesneville H."/>
            <person name="Ram K.R."/>
            <person name="Rand D."/>
            <person name="Rasmussen M.D."/>
            <person name="Reed L.K."/>
            <person name="Reenan R."/>
            <person name="Reily A."/>
            <person name="Remington K.A."/>
            <person name="Rieger T.T."/>
            <person name="Ritchie M.G."/>
            <person name="Robin C."/>
            <person name="Rogers Y.H."/>
            <person name="Rohde C."/>
            <person name="Rozas J."/>
            <person name="Rubenfield M.J."/>
            <person name="Ruiz A."/>
            <person name="Russo S."/>
            <person name="Salzberg S.L."/>
            <person name="Sanchez-Gracia A."/>
            <person name="Saranga D.J."/>
            <person name="Sato H."/>
            <person name="Schaeffer S.W."/>
            <person name="Schatz M.C."/>
            <person name="Schlenke T."/>
            <person name="Schwartz R."/>
            <person name="Segarra C."/>
            <person name="Singh R.S."/>
            <person name="Sirot L."/>
            <person name="Sirota M."/>
            <person name="Sisneros N.B."/>
            <person name="Smith C.D."/>
            <person name="Smith T.F."/>
            <person name="Spieth J."/>
            <person name="Stage D.E."/>
            <person name="Stark A."/>
            <person name="Stephan W."/>
            <person name="Strausberg R.L."/>
            <person name="Strempel S."/>
            <person name="Sturgill D."/>
            <person name="Sutton G."/>
            <person name="Sutton G.G."/>
            <person name="Tao W."/>
            <person name="Teichmann S."/>
            <person name="Tobari Y.N."/>
            <person name="Tomimura Y."/>
            <person name="Tsolas J.M."/>
            <person name="Valente V.L."/>
            <person name="Venter E."/>
            <person name="Venter J.C."/>
            <person name="Vicario S."/>
            <person name="Vieira F.G."/>
            <person name="Vilella A.J."/>
            <person name="Villasante A."/>
            <person name="Walenz B."/>
            <person name="Wang J."/>
            <person name="Wasserman M."/>
            <person name="Watts T."/>
            <person name="Wilson D."/>
            <person name="Wilson R.K."/>
            <person name="Wing R.A."/>
            <person name="Wolfner M.F."/>
            <person name="Wong A."/>
            <person name="Wong G.K."/>
            <person name="Wu C.I."/>
            <person name="Wu G."/>
            <person name="Yamamoto D."/>
            <person name="Yang H.P."/>
            <person name="Yang S.P."/>
            <person name="Yorke J.A."/>
            <person name="Yoshida K."/>
            <person name="Zdobnov E."/>
            <person name="Zhang P."/>
            <person name="Zhang Y."/>
            <person name="Zimin A.V."/>
            <person name="Baldwin J."/>
            <person name="Abdouelleil A."/>
            <person name="Abdulkadir J."/>
            <person name="Abebe A."/>
            <person name="Abera B."/>
            <person name="Abreu J."/>
            <person name="Acer S.C."/>
            <person name="Aftuck L."/>
            <person name="Alexander A."/>
            <person name="An P."/>
            <person name="Anderson E."/>
            <person name="Anderson S."/>
            <person name="Arachi H."/>
            <person name="Azer M."/>
            <person name="Bachantsang P."/>
            <person name="Barry A."/>
            <person name="Bayul T."/>
            <person name="Berlin A."/>
            <person name="Bessette D."/>
            <person name="Bloom T."/>
            <person name="Blye J."/>
            <person name="Boguslavskiy L."/>
            <person name="Bonnet C."/>
            <person name="Boukhgalter B."/>
            <person name="Bourzgui I."/>
            <person name="Brown A."/>
            <person name="Cahill P."/>
            <person name="Channer S."/>
            <person name="Cheshatsang Y."/>
            <person name="Chuda L."/>
            <person name="Citroen M."/>
            <person name="Collymore A."/>
            <person name="Cooke P."/>
            <person name="Costello M."/>
            <person name="D'Aco K."/>
            <person name="Daza R."/>
            <person name="De Haan G."/>
            <person name="DeGray S."/>
            <person name="DeMaso C."/>
            <person name="Dhargay N."/>
            <person name="Dooley K."/>
            <person name="Dooley E."/>
            <person name="Doricent M."/>
            <person name="Dorje P."/>
            <person name="Dorjee K."/>
            <person name="Dupes A."/>
            <person name="Elong R."/>
            <person name="Falk J."/>
            <person name="Farina A."/>
            <person name="Faro S."/>
            <person name="Ferguson D."/>
            <person name="Fisher S."/>
            <person name="Foley C.D."/>
            <person name="Franke A."/>
            <person name="Friedrich D."/>
            <person name="Gadbois L."/>
            <person name="Gearin G."/>
            <person name="Gearin C.R."/>
            <person name="Giannoukos G."/>
            <person name="Goode T."/>
            <person name="Graham J."/>
            <person name="Grandbois E."/>
            <person name="Grewal S."/>
            <person name="Gyaltsen K."/>
            <person name="Hafez N."/>
            <person name="Hagos B."/>
            <person name="Hall J."/>
            <person name="Henson C."/>
            <person name="Hollinger A."/>
            <person name="Honan T."/>
            <person name="Huard M.D."/>
            <person name="Hughes L."/>
            <person name="Hurhula B."/>
            <person name="Husby M.E."/>
            <person name="Kamat A."/>
            <person name="Kanga B."/>
            <person name="Kashin S."/>
            <person name="Khazanovich D."/>
            <person name="Kisner P."/>
            <person name="Lance K."/>
            <person name="Lara M."/>
            <person name="Lee W."/>
            <person name="Lennon N."/>
            <person name="Letendre F."/>
            <person name="LeVine R."/>
            <person name="Lipovsky A."/>
            <person name="Liu X."/>
            <person name="Liu J."/>
            <person name="Liu S."/>
            <person name="Lokyitsang T."/>
            <person name="Lokyitsang Y."/>
            <person name="Lubonja R."/>
            <person name="Lui A."/>
            <person name="MacDonald P."/>
            <person name="Magnisalis V."/>
            <person name="Maru K."/>
            <person name="Matthews C."/>
            <person name="McCusker W."/>
            <person name="McDonough S."/>
            <person name="Mehta T."/>
            <person name="Meldrim J."/>
            <person name="Meneus L."/>
            <person name="Mihai O."/>
            <person name="Mihalev A."/>
            <person name="Mihova T."/>
            <person name="Mittelman R."/>
            <person name="Mlenga V."/>
            <person name="Montmayeur A."/>
            <person name="Mulrain L."/>
            <person name="Navidi A."/>
            <person name="Naylor J."/>
            <person name="Negash T."/>
            <person name="Nguyen T."/>
            <person name="Nguyen N."/>
            <person name="Nicol R."/>
            <person name="Norbu C."/>
            <person name="Norbu N."/>
            <person name="Novod N."/>
            <person name="O'Neill B."/>
            <person name="Osman S."/>
            <person name="Markiewicz E."/>
            <person name="Oyono O.L."/>
            <person name="Patti C."/>
            <person name="Phunkhang P."/>
            <person name="Pierre F."/>
            <person name="Priest M."/>
            <person name="Raghuraman S."/>
            <person name="Rege F."/>
            <person name="Reyes R."/>
            <person name="Rise C."/>
            <person name="Rogov P."/>
            <person name="Ross K."/>
            <person name="Ryan E."/>
            <person name="Settipalli S."/>
            <person name="Shea T."/>
            <person name="Sherpa N."/>
            <person name="Shi L."/>
            <person name="Shih D."/>
            <person name="Sparrow T."/>
            <person name="Spaulding J."/>
            <person name="Stalker J."/>
            <person name="Stange-Thomann N."/>
            <person name="Stavropoulos S."/>
            <person name="Stone C."/>
            <person name="Strader C."/>
            <person name="Tesfaye S."/>
            <person name="Thomson T."/>
            <person name="Thoulutsang Y."/>
            <person name="Thoulutsang D."/>
            <person name="Topham K."/>
            <person name="Topping I."/>
            <person name="Tsamla T."/>
            <person name="Vassiliev H."/>
            <person name="Vo A."/>
            <person name="Wangchuk T."/>
            <person name="Wangdi T."/>
            <person name="Weiand M."/>
            <person name="Wilkinson J."/>
            <person name="Wilson A."/>
            <person name="Yadav S."/>
            <person name="Young G."/>
            <person name="Yu Q."/>
            <person name="Zembek L."/>
            <person name="Zhong D."/>
            <person name="Zimmer A."/>
            <person name="Zwirko Z."/>
            <person name="Jaffe D.B."/>
            <person name="Alvarez P."/>
            <person name="Brockman W."/>
            <person name="Butler J."/>
            <person name="Chin C."/>
            <person name="Gnerre S."/>
            <person name="Grabherr M."/>
            <person name="Kleber M."/>
            <person name="Mauceli E."/>
            <person name="MacCallum I."/>
        </authorList>
    </citation>
    <scope>NUCLEOTIDE SEQUENCE [LARGE SCALE GENOMIC DNA]</scope>
    <source>
        <strain evidence="10">Tucson 15287-2541.00</strain>
    </source>
</reference>
<dbReference type="InterPro" id="IPR017853">
    <property type="entry name" value="GH"/>
</dbReference>
<organism evidence="10">
    <name type="scientific">Drosophila grimshawi</name>
    <name type="common">Hawaiian fruit fly</name>
    <name type="synonym">Idiomyia grimshawi</name>
    <dbReference type="NCBI Taxonomy" id="7222"/>
    <lineage>
        <taxon>Eukaryota</taxon>
        <taxon>Metazoa</taxon>
        <taxon>Ecdysozoa</taxon>
        <taxon>Arthropoda</taxon>
        <taxon>Hexapoda</taxon>
        <taxon>Insecta</taxon>
        <taxon>Pterygota</taxon>
        <taxon>Neoptera</taxon>
        <taxon>Endopterygota</taxon>
        <taxon>Diptera</taxon>
        <taxon>Brachycera</taxon>
        <taxon>Muscomorpha</taxon>
        <taxon>Ephydroidea</taxon>
        <taxon>Drosophilidae</taxon>
        <taxon>Drosophila</taxon>
        <taxon>Hawaiian Drosophila</taxon>
    </lineage>
</organism>
<feature type="signal peptide" evidence="7">
    <location>
        <begin position="1"/>
        <end position="20"/>
    </location>
</feature>
<dbReference type="eggNOG" id="KOG0471">
    <property type="taxonomic scope" value="Eukaryota"/>
</dbReference>
<dbReference type="OMA" id="HATRFAN"/>
<dbReference type="InterPro" id="IPR045857">
    <property type="entry name" value="O16G_dom_2"/>
</dbReference>
<dbReference type="GO" id="GO:0005975">
    <property type="term" value="P:carbohydrate metabolic process"/>
    <property type="evidence" value="ECO:0007669"/>
    <property type="project" value="InterPro"/>
</dbReference>
<evidence type="ECO:0000259" key="8">
    <source>
        <dbReference type="SMART" id="SM00642"/>
    </source>
</evidence>
<keyword evidence="6" id="KW-0378">Hydrolase</keyword>
<dbReference type="Proteomes" id="UP000001070">
    <property type="component" value="Unassembled WGS sequence"/>
</dbReference>
<dbReference type="Gene3D" id="2.60.40.1180">
    <property type="entry name" value="Golgi alpha-mannosidase II"/>
    <property type="match status" value="1"/>
</dbReference>
<gene>
    <name evidence="9" type="primary">Dgri\GH13811</name>
    <name evidence="9" type="ORF">Dgri_GH13811</name>
    <name evidence="9" type="ORF">GH13811</name>
</gene>
<dbReference type="InterPro" id="IPR006047">
    <property type="entry name" value="GH13_cat_dom"/>
</dbReference>
<comment type="similarity">
    <text evidence="2">Belongs to the glycosyl hydrolase 13 family.</text>
</comment>
<evidence type="ECO:0000256" key="2">
    <source>
        <dbReference type="ARBA" id="ARBA00008061"/>
    </source>
</evidence>
<dbReference type="EMBL" id="CH916372">
    <property type="protein sequence ID" value="EDV99368.1"/>
    <property type="molecule type" value="Genomic_DNA"/>
</dbReference>
<comment type="catalytic activity">
    <reaction evidence="1">
        <text>Hydrolysis of terminal, non-reducing (1-&gt;4)-linked alpha-D-glucose residues with release of alpha-D-glucose.</text>
        <dbReference type="EC" id="3.2.1.20"/>
    </reaction>
</comment>
<dbReference type="PhylomeDB" id="B4JR38"/>
<keyword evidence="4 7" id="KW-0732">Signal</keyword>
<protein>
    <recommendedName>
        <fullName evidence="3">alpha-glucosidase</fullName>
        <ecNumber evidence="3">3.2.1.20</ecNumber>
    </recommendedName>
</protein>
<dbReference type="STRING" id="7222.B4JR38"/>
<dbReference type="KEGG" id="dgr:6566664"/>
<dbReference type="Gene3D" id="3.20.20.80">
    <property type="entry name" value="Glycosidases"/>
    <property type="match status" value="1"/>
</dbReference>
<evidence type="ECO:0000256" key="3">
    <source>
        <dbReference type="ARBA" id="ARBA00012741"/>
    </source>
</evidence>
<dbReference type="EC" id="3.2.1.20" evidence="3"/>
<evidence type="ECO:0000313" key="10">
    <source>
        <dbReference type="Proteomes" id="UP000001070"/>
    </source>
</evidence>
<dbReference type="Gene3D" id="3.90.400.10">
    <property type="entry name" value="Oligo-1,6-glucosidase, Domain 2"/>
    <property type="match status" value="1"/>
</dbReference>
<dbReference type="FunCoup" id="B4JR38">
    <property type="interactions" value="53"/>
</dbReference>
<dbReference type="OrthoDB" id="1740265at2759"/>
<evidence type="ECO:0000256" key="6">
    <source>
        <dbReference type="ARBA" id="ARBA00023295"/>
    </source>
</evidence>
<evidence type="ECO:0000256" key="4">
    <source>
        <dbReference type="ARBA" id="ARBA00022729"/>
    </source>
</evidence>
<evidence type="ECO:0000313" key="9">
    <source>
        <dbReference type="EMBL" id="EDV99368.1"/>
    </source>
</evidence>
<proteinExistence type="inferred from homology"/>
<dbReference type="CDD" id="cd11328">
    <property type="entry name" value="AmyAc_maltase"/>
    <property type="match status" value="1"/>
</dbReference>
<keyword evidence="10" id="KW-1185">Reference proteome</keyword>
<dbReference type="FunFam" id="3.90.400.10:FF:000001">
    <property type="entry name" value="Maltase A3, isoform A"/>
    <property type="match status" value="1"/>
</dbReference>
<dbReference type="Pfam" id="PF00128">
    <property type="entry name" value="Alpha-amylase"/>
    <property type="match status" value="1"/>
</dbReference>
<dbReference type="HOGENOM" id="CLU_006462_8_3_1"/>
<dbReference type="SMART" id="SM00642">
    <property type="entry name" value="Aamy"/>
    <property type="match status" value="1"/>
</dbReference>
<dbReference type="AlphaFoldDB" id="B4JR38"/>
<dbReference type="SUPFAM" id="SSF51011">
    <property type="entry name" value="Glycosyl hydrolase domain"/>
    <property type="match status" value="1"/>
</dbReference>
<dbReference type="PANTHER" id="PTHR10357:SF179">
    <property type="entry name" value="NEUTRAL AND BASIC AMINO ACID TRANSPORT PROTEIN RBAT"/>
    <property type="match status" value="1"/>
</dbReference>
<evidence type="ECO:0000256" key="5">
    <source>
        <dbReference type="ARBA" id="ARBA00023180"/>
    </source>
</evidence>
<feature type="domain" description="Glycosyl hydrolase family 13 catalytic" evidence="8">
    <location>
        <begin position="41"/>
        <end position="436"/>
    </location>
</feature>
<keyword evidence="5" id="KW-0325">Glycoprotein</keyword>
<keyword evidence="6" id="KW-0326">Glycosidase</keyword>
<dbReference type="SUPFAM" id="SSF51445">
    <property type="entry name" value="(Trans)glycosidases"/>
    <property type="match status" value="1"/>
</dbReference>
<dbReference type="GO" id="GO:0004558">
    <property type="term" value="F:alpha-1,4-glucosidase activity"/>
    <property type="evidence" value="ECO:0007669"/>
    <property type="project" value="UniProtKB-EC"/>
</dbReference>